<dbReference type="Pfam" id="PF02770">
    <property type="entry name" value="Acyl-CoA_dh_M"/>
    <property type="match status" value="1"/>
</dbReference>
<reference evidence="10" key="1">
    <citation type="submission" date="2020-08" db="EMBL/GenBank/DDBJ databases">
        <title>Genome public.</title>
        <authorList>
            <person name="Liu C."/>
            <person name="Sun Q."/>
        </authorList>
    </citation>
    <scope>NUCLEOTIDE SEQUENCE</scope>
    <source>
        <strain evidence="10">BX12</strain>
    </source>
</reference>
<dbReference type="CDD" id="cd01158">
    <property type="entry name" value="SCAD_SBCAD"/>
    <property type="match status" value="1"/>
</dbReference>
<evidence type="ECO:0000256" key="6">
    <source>
        <dbReference type="RuleBase" id="RU362125"/>
    </source>
</evidence>
<evidence type="ECO:0000259" key="9">
    <source>
        <dbReference type="Pfam" id="PF02771"/>
    </source>
</evidence>
<dbReference type="GO" id="GO:0003995">
    <property type="term" value="F:acyl-CoA dehydrogenase activity"/>
    <property type="evidence" value="ECO:0007669"/>
    <property type="project" value="InterPro"/>
</dbReference>
<keyword evidence="11" id="KW-1185">Reference proteome</keyword>
<dbReference type="EMBL" id="JACRYT010000026">
    <property type="protein sequence ID" value="MBC6681155.1"/>
    <property type="molecule type" value="Genomic_DNA"/>
</dbReference>
<dbReference type="InterPro" id="IPR046373">
    <property type="entry name" value="Acyl-CoA_Oxase/DH_mid-dom_sf"/>
</dbReference>
<dbReference type="InterPro" id="IPR009100">
    <property type="entry name" value="AcylCoA_DH/oxidase_NM_dom_sf"/>
</dbReference>
<dbReference type="InterPro" id="IPR006091">
    <property type="entry name" value="Acyl-CoA_Oxase/DH_mid-dom"/>
</dbReference>
<keyword evidence="4 6" id="KW-0274">FAD</keyword>
<dbReference type="PANTHER" id="PTHR43884:SF12">
    <property type="entry name" value="ISOVALERYL-COA DEHYDROGENASE, MITOCHONDRIAL-RELATED"/>
    <property type="match status" value="1"/>
</dbReference>
<evidence type="ECO:0000256" key="4">
    <source>
        <dbReference type="ARBA" id="ARBA00022827"/>
    </source>
</evidence>
<feature type="domain" description="Acyl-CoA dehydrogenase/oxidase N-terminal" evidence="9">
    <location>
        <begin position="7"/>
        <end position="118"/>
    </location>
</feature>
<evidence type="ECO:0000259" key="8">
    <source>
        <dbReference type="Pfam" id="PF02770"/>
    </source>
</evidence>
<dbReference type="FunFam" id="1.10.540.10:FF:000002">
    <property type="entry name" value="Acyl-CoA dehydrogenase FadE19"/>
    <property type="match status" value="1"/>
</dbReference>
<comment type="similarity">
    <text evidence="2 6">Belongs to the acyl-CoA dehydrogenase family.</text>
</comment>
<comment type="cofactor">
    <cofactor evidence="1 6">
        <name>FAD</name>
        <dbReference type="ChEBI" id="CHEBI:57692"/>
    </cofactor>
</comment>
<evidence type="ECO:0000313" key="11">
    <source>
        <dbReference type="Proteomes" id="UP000602647"/>
    </source>
</evidence>
<name>A0A923NR44_9FIRM</name>
<feature type="domain" description="Acyl-CoA dehydrogenase/oxidase C-terminal" evidence="7">
    <location>
        <begin position="229"/>
        <end position="374"/>
    </location>
</feature>
<dbReference type="SUPFAM" id="SSF47203">
    <property type="entry name" value="Acyl-CoA dehydrogenase C-terminal domain-like"/>
    <property type="match status" value="1"/>
</dbReference>
<feature type="domain" description="Acyl-CoA oxidase/dehydrogenase middle" evidence="8">
    <location>
        <begin position="122"/>
        <end position="217"/>
    </location>
</feature>
<accession>A0A923NR44</accession>
<keyword evidence="3 6" id="KW-0285">Flavoprotein</keyword>
<organism evidence="10 11">
    <name type="scientific">Zhenpiania hominis</name>
    <dbReference type="NCBI Taxonomy" id="2763644"/>
    <lineage>
        <taxon>Bacteria</taxon>
        <taxon>Bacillati</taxon>
        <taxon>Bacillota</taxon>
        <taxon>Clostridia</taxon>
        <taxon>Peptostreptococcales</taxon>
        <taxon>Anaerovoracaceae</taxon>
        <taxon>Zhenpiania</taxon>
    </lineage>
</organism>
<dbReference type="SUPFAM" id="SSF56645">
    <property type="entry name" value="Acyl-CoA dehydrogenase NM domain-like"/>
    <property type="match status" value="1"/>
</dbReference>
<dbReference type="GO" id="GO:0050660">
    <property type="term" value="F:flavin adenine dinucleotide binding"/>
    <property type="evidence" value="ECO:0007669"/>
    <property type="project" value="InterPro"/>
</dbReference>
<evidence type="ECO:0000256" key="1">
    <source>
        <dbReference type="ARBA" id="ARBA00001974"/>
    </source>
</evidence>
<dbReference type="InterPro" id="IPR036250">
    <property type="entry name" value="AcylCo_DH-like_C"/>
</dbReference>
<proteinExistence type="inferred from homology"/>
<gene>
    <name evidence="10" type="ORF">H9L42_15135</name>
</gene>
<sequence length="379" mass="41642">MEFSYSREQEMVKKMLKEFAETEIEPIAEEMDAEAAYPYETVAKLGKLGVMGMPFPAEYGGAGADYLTYIMAVEEISKVCASHGVIVQTHNALCCWPIFTYGTEEQKRKYLPKLLSGEHLGAFGLTEPNAGTDAAMQQTTAKDMGDHWLLNGSKIFISGGGIADVYVVMAMTDKSKGNKGISSFIVEKGMPGFSRGKKENKMGIRGSIAAELVFEDCVVPKENLLGPLGKGFKVAMSSLDVGRLGIAAQALGLAQGAFDQTVDYMKQRKQFGRSLNKFQALAFEMANMKTEIDAARFVLYNAANRRDRGLSSTVEAAQAKLKCSEVASYVVDKAVQFHGGYGYIKDYPVERMYRDQKITEIYEGTSEVMKMVISGDIFK</sequence>
<dbReference type="FunFam" id="2.40.110.10:FF:000001">
    <property type="entry name" value="Acyl-CoA dehydrogenase, mitochondrial"/>
    <property type="match status" value="1"/>
</dbReference>
<evidence type="ECO:0000259" key="7">
    <source>
        <dbReference type="Pfam" id="PF00441"/>
    </source>
</evidence>
<dbReference type="Pfam" id="PF02771">
    <property type="entry name" value="Acyl-CoA_dh_N"/>
    <property type="match status" value="1"/>
</dbReference>
<dbReference type="Gene3D" id="1.20.140.10">
    <property type="entry name" value="Butyryl-CoA Dehydrogenase, subunit A, domain 3"/>
    <property type="match status" value="1"/>
</dbReference>
<dbReference type="PROSITE" id="PS00073">
    <property type="entry name" value="ACYL_COA_DH_2"/>
    <property type="match status" value="1"/>
</dbReference>
<keyword evidence="5 6" id="KW-0560">Oxidoreductase</keyword>
<dbReference type="InterPro" id="IPR009075">
    <property type="entry name" value="AcylCo_DH/oxidase_C"/>
</dbReference>
<dbReference type="AlphaFoldDB" id="A0A923NR44"/>
<dbReference type="PANTHER" id="PTHR43884">
    <property type="entry name" value="ACYL-COA DEHYDROGENASE"/>
    <property type="match status" value="1"/>
</dbReference>
<dbReference type="InterPro" id="IPR037069">
    <property type="entry name" value="AcylCoA_DH/ox_N_sf"/>
</dbReference>
<protein>
    <submittedName>
        <fullName evidence="10">Acyl-CoA dehydrogenase</fullName>
    </submittedName>
</protein>
<evidence type="ECO:0000256" key="2">
    <source>
        <dbReference type="ARBA" id="ARBA00009347"/>
    </source>
</evidence>
<dbReference type="FunFam" id="1.20.140.10:FF:000004">
    <property type="entry name" value="Acyl-CoA dehydrogenase FadE25"/>
    <property type="match status" value="1"/>
</dbReference>
<dbReference type="Pfam" id="PF00441">
    <property type="entry name" value="Acyl-CoA_dh_1"/>
    <property type="match status" value="1"/>
</dbReference>
<dbReference type="RefSeq" id="WP_187304251.1">
    <property type="nucleotide sequence ID" value="NZ_JACRYT010000026.1"/>
</dbReference>
<dbReference type="Gene3D" id="2.40.110.10">
    <property type="entry name" value="Butyryl-CoA Dehydrogenase, subunit A, domain 2"/>
    <property type="match status" value="1"/>
</dbReference>
<dbReference type="Proteomes" id="UP000602647">
    <property type="component" value="Unassembled WGS sequence"/>
</dbReference>
<comment type="caution">
    <text evidence="10">The sequence shown here is derived from an EMBL/GenBank/DDBJ whole genome shotgun (WGS) entry which is preliminary data.</text>
</comment>
<evidence type="ECO:0000313" key="10">
    <source>
        <dbReference type="EMBL" id="MBC6681155.1"/>
    </source>
</evidence>
<evidence type="ECO:0000256" key="3">
    <source>
        <dbReference type="ARBA" id="ARBA00022630"/>
    </source>
</evidence>
<dbReference type="InterPro" id="IPR006089">
    <property type="entry name" value="Acyl-CoA_DH_CS"/>
</dbReference>
<dbReference type="Gene3D" id="1.10.540.10">
    <property type="entry name" value="Acyl-CoA dehydrogenase/oxidase, N-terminal domain"/>
    <property type="match status" value="1"/>
</dbReference>
<dbReference type="InterPro" id="IPR013786">
    <property type="entry name" value="AcylCoA_DH/ox_N"/>
</dbReference>
<dbReference type="PIRSF" id="PIRSF016578">
    <property type="entry name" value="HsaA"/>
    <property type="match status" value="1"/>
</dbReference>
<evidence type="ECO:0000256" key="5">
    <source>
        <dbReference type="ARBA" id="ARBA00023002"/>
    </source>
</evidence>